<dbReference type="InterPro" id="IPR016181">
    <property type="entry name" value="Acyl_CoA_acyltransferase"/>
</dbReference>
<dbReference type="PANTHER" id="PTHR43792">
    <property type="entry name" value="GNAT FAMILY, PUTATIVE (AFU_ORTHOLOGUE AFUA_3G00765)-RELATED-RELATED"/>
    <property type="match status" value="1"/>
</dbReference>
<comment type="caution">
    <text evidence="2">The sequence shown here is derived from an EMBL/GenBank/DDBJ whole genome shotgun (WGS) entry which is preliminary data.</text>
</comment>
<dbReference type="InterPro" id="IPR000182">
    <property type="entry name" value="GNAT_dom"/>
</dbReference>
<gene>
    <name evidence="2" type="ORF">ABVT43_04950</name>
</gene>
<dbReference type="SUPFAM" id="SSF55729">
    <property type="entry name" value="Acyl-CoA N-acyltransferases (Nat)"/>
    <property type="match status" value="1"/>
</dbReference>
<dbReference type="Pfam" id="PF13302">
    <property type="entry name" value="Acetyltransf_3"/>
    <property type="match status" value="1"/>
</dbReference>
<evidence type="ECO:0000313" key="2">
    <source>
        <dbReference type="EMBL" id="MET1254467.1"/>
    </source>
</evidence>
<proteinExistence type="predicted"/>
<reference evidence="2 3" key="1">
    <citation type="submission" date="2024-06" db="EMBL/GenBank/DDBJ databases">
        <authorList>
            <person name="Li F."/>
        </authorList>
    </citation>
    <scope>NUCLEOTIDE SEQUENCE [LARGE SCALE GENOMIC DNA]</scope>
    <source>
        <strain evidence="2 3">GXAS 311</strain>
    </source>
</reference>
<accession>A0ABV2BSB7</accession>
<keyword evidence="3" id="KW-1185">Reference proteome</keyword>
<feature type="domain" description="N-acetyltransferase" evidence="1">
    <location>
        <begin position="9"/>
        <end position="167"/>
    </location>
</feature>
<dbReference type="InterPro" id="IPR051531">
    <property type="entry name" value="N-acetyltransferase"/>
</dbReference>
<dbReference type="PANTHER" id="PTHR43792:SF1">
    <property type="entry name" value="N-ACETYLTRANSFERASE DOMAIN-CONTAINING PROTEIN"/>
    <property type="match status" value="1"/>
</dbReference>
<evidence type="ECO:0000313" key="3">
    <source>
        <dbReference type="Proteomes" id="UP001548189"/>
    </source>
</evidence>
<dbReference type="Proteomes" id="UP001548189">
    <property type="component" value="Unassembled WGS sequence"/>
</dbReference>
<evidence type="ECO:0000259" key="1">
    <source>
        <dbReference type="PROSITE" id="PS51186"/>
    </source>
</evidence>
<dbReference type="EMBL" id="JBEVCJ010000004">
    <property type="protein sequence ID" value="MET1254467.1"/>
    <property type="molecule type" value="Genomic_DNA"/>
</dbReference>
<dbReference type="RefSeq" id="WP_353874029.1">
    <property type="nucleotide sequence ID" value="NZ_JBEVCJ010000004.1"/>
</dbReference>
<sequence>MALFKTARLIVREFNLEDAPFVFKLVNEPSWIENIGDKNIHNIDDAKNYLLNGPMKSYRENGFGLYLIELKTTGMPIGMCGLVKREGLDCPDVGYALMPEFWGLGLASEAAKATLDFAKEALSIERVLGVTSVENVGSIRVLEKIGLRFDQIIQLPGSEQLSRLFIPIDEVGSSDGLINAESEPLSESVT</sequence>
<dbReference type="PROSITE" id="PS51186">
    <property type="entry name" value="GNAT"/>
    <property type="match status" value="1"/>
</dbReference>
<dbReference type="Gene3D" id="3.40.630.30">
    <property type="match status" value="1"/>
</dbReference>
<name>A0ABV2BSB7_9GAMM</name>
<organism evidence="2 3">
    <name type="scientific">Aliikangiella maris</name>
    <dbReference type="NCBI Taxonomy" id="3162458"/>
    <lineage>
        <taxon>Bacteria</taxon>
        <taxon>Pseudomonadati</taxon>
        <taxon>Pseudomonadota</taxon>
        <taxon>Gammaproteobacteria</taxon>
        <taxon>Oceanospirillales</taxon>
        <taxon>Pleioneaceae</taxon>
        <taxon>Aliikangiella</taxon>
    </lineage>
</organism>
<protein>
    <submittedName>
        <fullName evidence="2">GNAT family N-acetyltransferase</fullName>
    </submittedName>
</protein>